<keyword evidence="3" id="KW-0500">Molybdenum</keyword>
<keyword evidence="8" id="KW-0411">Iron-sulfur</keyword>
<dbReference type="Pfam" id="PF04879">
    <property type="entry name" value="Molybdop_Fe4S4"/>
    <property type="match status" value="1"/>
</dbReference>
<dbReference type="PROSITE" id="PS51318">
    <property type="entry name" value="TAT"/>
    <property type="match status" value="1"/>
</dbReference>
<evidence type="ECO:0000256" key="5">
    <source>
        <dbReference type="ARBA" id="ARBA00022729"/>
    </source>
</evidence>
<dbReference type="Pfam" id="PF00384">
    <property type="entry name" value="Molybdopterin"/>
    <property type="match status" value="1"/>
</dbReference>
<dbReference type="eggNOG" id="COG0243">
    <property type="taxonomic scope" value="Bacteria"/>
</dbReference>
<evidence type="ECO:0000313" key="10">
    <source>
        <dbReference type="EMBL" id="ADN75700.1"/>
    </source>
</evidence>
<dbReference type="AlphaFoldDB" id="E1SP75"/>
<dbReference type="CDD" id="cd02766">
    <property type="entry name" value="MopB_3"/>
    <property type="match status" value="1"/>
</dbReference>
<evidence type="ECO:0000256" key="1">
    <source>
        <dbReference type="ARBA" id="ARBA00001942"/>
    </source>
</evidence>
<evidence type="ECO:0000259" key="9">
    <source>
        <dbReference type="PROSITE" id="PS51669"/>
    </source>
</evidence>
<comment type="cofactor">
    <cofactor evidence="1">
        <name>Mo-bis(molybdopterin guanine dinucleotide)</name>
        <dbReference type="ChEBI" id="CHEBI:60539"/>
    </cofactor>
</comment>
<dbReference type="Gene3D" id="3.30.2070.10">
    <property type="entry name" value="Formate dehydrogenase/DMSO reductase"/>
    <property type="match status" value="1"/>
</dbReference>
<dbReference type="InterPro" id="IPR019546">
    <property type="entry name" value="TAT_signal_bac_arc"/>
</dbReference>
<dbReference type="GO" id="GO:0016491">
    <property type="term" value="F:oxidoreductase activity"/>
    <property type="evidence" value="ECO:0007669"/>
    <property type="project" value="UniProtKB-KW"/>
</dbReference>
<protein>
    <submittedName>
        <fullName evidence="10">Molybdopterin oxidoreductase</fullName>
    </submittedName>
</protein>
<comment type="similarity">
    <text evidence="2">Belongs to the prokaryotic molybdopterin-containing oxidoreductase family.</text>
</comment>
<dbReference type="Pfam" id="PF01568">
    <property type="entry name" value="Molydop_binding"/>
    <property type="match status" value="1"/>
</dbReference>
<dbReference type="NCBIfam" id="TIGR01409">
    <property type="entry name" value="TAT_signal_seq"/>
    <property type="match status" value="1"/>
</dbReference>
<dbReference type="InterPro" id="IPR050612">
    <property type="entry name" value="Prok_Mopterin_Oxidored"/>
</dbReference>
<accession>E1SP75</accession>
<dbReference type="HOGENOM" id="CLU_000422_13_3_6"/>
<keyword evidence="5" id="KW-0732">Signal</keyword>
<keyword evidence="4" id="KW-0479">Metal-binding</keyword>
<dbReference type="SUPFAM" id="SSF53706">
    <property type="entry name" value="Formate dehydrogenase/DMSO reductase, domains 1-3"/>
    <property type="match status" value="1"/>
</dbReference>
<evidence type="ECO:0000256" key="3">
    <source>
        <dbReference type="ARBA" id="ARBA00022505"/>
    </source>
</evidence>
<dbReference type="InterPro" id="IPR006311">
    <property type="entry name" value="TAT_signal"/>
</dbReference>
<dbReference type="InterPro" id="IPR006656">
    <property type="entry name" value="Mopterin_OxRdtase"/>
</dbReference>
<dbReference type="GO" id="GO:0046872">
    <property type="term" value="F:metal ion binding"/>
    <property type="evidence" value="ECO:0007669"/>
    <property type="project" value="UniProtKB-KW"/>
</dbReference>
<dbReference type="PANTHER" id="PTHR43742">
    <property type="entry name" value="TRIMETHYLAMINE-N-OXIDE REDUCTASE"/>
    <property type="match status" value="1"/>
</dbReference>
<keyword evidence="11" id="KW-1185">Reference proteome</keyword>
<dbReference type="PANTHER" id="PTHR43742:SF6">
    <property type="entry name" value="OXIDOREDUCTASE YYAE-RELATED"/>
    <property type="match status" value="1"/>
</dbReference>
<evidence type="ECO:0000313" key="11">
    <source>
        <dbReference type="Proteomes" id="UP000006683"/>
    </source>
</evidence>
<keyword evidence="6" id="KW-0560">Oxidoreductase</keyword>
<dbReference type="GO" id="GO:0051536">
    <property type="term" value="F:iron-sulfur cluster binding"/>
    <property type="evidence" value="ECO:0007669"/>
    <property type="project" value="UniProtKB-KW"/>
</dbReference>
<name>E1SP75_FERBD</name>
<dbReference type="Proteomes" id="UP000006683">
    <property type="component" value="Chromosome"/>
</dbReference>
<dbReference type="Gene3D" id="3.40.50.740">
    <property type="match status" value="1"/>
</dbReference>
<sequence length="734" mass="81521">MMKLNRRNFLQGIGATTVFAGLSGLVPGVANAQSAGAHPGLLAKRNGTIKYHSCLRNCAARCLLKFRVQDGRMTYVTGAEEQAKTGTAPCLKGQSYVQYTYAPDRILHPMERAGKKGEGKWRRISWEEAYAKISSRLQQVIDEHGSEAILPYSYSGNYGAIGMSASGERFWNRIGSSILERKVCTYAAYDGLESLYGTFLGPDPEDIMLSDVYVTWGHDEVVSNAIAIKLINKARDRGTKLLAVNPQRTPLCSQADVYLQPKPSTDVQLAAGIMKYLVEHDLVDHKFIAEQTIGYDALLERLNELSYDDIERITGVPRAKMFEFARVLGENEKTLLRMGYGFQRNYNGARMSRAVAMLLAVTGNFGKRGNGLIYDNVQAGGGLNQYLASGKYMRKNKDAQRINMTELAKAIHPTHPTSHDKPSKPIHAMIIYNGNPVVVAPDTNAVIEGMKREDLFVVGHDMVMTDSLDYCDIIVPAASQFETSDIVGDYHGYYTQVCEKVIEPLGESKCNWTFFRELGQAMGFEDEAFQASNDDIIRELLDTDSPDYKGVTYERLMKEKFVKLDIPQPILADGKYDTPSGKIEFSSQMMADAGFHPVLDWGLPEEEMEPKERELPFRLLSSGVPQRVNSSFYNVQYIRNIPAYYVKIHPNDAAKHGVKDNDQITLSNHRGEATFVAMVTTGVGEGTLMAPKCNWIRLNPNGKNGCTNSLTTDKLTDMGGCSAYHSTRVALAKV</sequence>
<dbReference type="InterPro" id="IPR006963">
    <property type="entry name" value="Mopterin_OxRdtase_4Fe-4S_dom"/>
</dbReference>
<dbReference type="SUPFAM" id="SSF50692">
    <property type="entry name" value="ADC-like"/>
    <property type="match status" value="1"/>
</dbReference>
<dbReference type="SMART" id="SM00926">
    <property type="entry name" value="Molybdop_Fe4S4"/>
    <property type="match status" value="1"/>
</dbReference>
<dbReference type="KEGG" id="fbl:Fbal_1496"/>
<proteinExistence type="inferred from homology"/>
<dbReference type="Gene3D" id="2.40.40.20">
    <property type="match status" value="1"/>
</dbReference>
<dbReference type="InterPro" id="IPR009010">
    <property type="entry name" value="Asp_de-COase-like_dom_sf"/>
</dbReference>
<dbReference type="STRING" id="550540.Fbal_1496"/>
<dbReference type="PROSITE" id="PS51669">
    <property type="entry name" value="4FE4S_MOW_BIS_MGD"/>
    <property type="match status" value="1"/>
</dbReference>
<reference evidence="10 11" key="1">
    <citation type="journal article" date="2010" name="Stand. Genomic Sci.">
        <title>Complete genome sequence of Ferrimonas balearica type strain (PAT).</title>
        <authorList>
            <person name="Nolan M."/>
            <person name="Sikorski J."/>
            <person name="Davenport K."/>
            <person name="Lucas S."/>
            <person name="Glavina Del Rio T."/>
            <person name="Tice H."/>
            <person name="Cheng J."/>
            <person name="Goodwin L."/>
            <person name="Pitluck S."/>
            <person name="Liolios K."/>
            <person name="Ivanova N."/>
            <person name="Mavromatis K."/>
            <person name="Ovchinnikova G."/>
            <person name="Pati A."/>
            <person name="Chen A."/>
            <person name="Palaniappan K."/>
            <person name="Land M."/>
            <person name="Hauser L."/>
            <person name="Chang Y."/>
            <person name="Jeffries C."/>
            <person name="Tapia R."/>
            <person name="Brettin T."/>
            <person name="Detter J."/>
            <person name="Han C."/>
            <person name="Yasawong M."/>
            <person name="Rohde M."/>
            <person name="Tindall B."/>
            <person name="Goker M."/>
            <person name="Woyke T."/>
            <person name="Bristow J."/>
            <person name="Eisen J."/>
            <person name="Markowitz V."/>
            <person name="Hugenholtz P."/>
            <person name="Kyrpides N."/>
            <person name="Klenk H."/>
            <person name="Lapidus A."/>
        </authorList>
    </citation>
    <scope>NUCLEOTIDE SEQUENCE [LARGE SCALE GENOMIC DNA]</scope>
    <source>
        <strain evidence="11">DSM 9799 / CCM 4581 / KCTC 23876 / PAT</strain>
    </source>
</reference>
<evidence type="ECO:0000256" key="4">
    <source>
        <dbReference type="ARBA" id="ARBA00022723"/>
    </source>
</evidence>
<dbReference type="Gene3D" id="3.40.228.10">
    <property type="entry name" value="Dimethylsulfoxide Reductase, domain 2"/>
    <property type="match status" value="1"/>
</dbReference>
<evidence type="ECO:0000256" key="6">
    <source>
        <dbReference type="ARBA" id="ARBA00023002"/>
    </source>
</evidence>
<dbReference type="GO" id="GO:0043546">
    <property type="term" value="F:molybdopterin cofactor binding"/>
    <property type="evidence" value="ECO:0007669"/>
    <property type="project" value="InterPro"/>
</dbReference>
<dbReference type="Gene3D" id="2.20.25.90">
    <property type="entry name" value="ADC-like domains"/>
    <property type="match status" value="1"/>
</dbReference>
<feature type="domain" description="4Fe-4S Mo/W bis-MGD-type" evidence="9">
    <location>
        <begin position="48"/>
        <end position="104"/>
    </location>
</feature>
<gene>
    <name evidence="10" type="ordered locus">Fbal_1496</name>
</gene>
<organism evidence="10 11">
    <name type="scientific">Ferrimonas balearica (strain DSM 9799 / CCM 4581 / KCTC 23876 / PAT)</name>
    <dbReference type="NCBI Taxonomy" id="550540"/>
    <lineage>
        <taxon>Bacteria</taxon>
        <taxon>Pseudomonadati</taxon>
        <taxon>Pseudomonadota</taxon>
        <taxon>Gammaproteobacteria</taxon>
        <taxon>Alteromonadales</taxon>
        <taxon>Ferrimonadaceae</taxon>
        <taxon>Ferrimonas</taxon>
    </lineage>
</organism>
<evidence type="ECO:0000256" key="8">
    <source>
        <dbReference type="ARBA" id="ARBA00023014"/>
    </source>
</evidence>
<dbReference type="InterPro" id="IPR006657">
    <property type="entry name" value="MoPterin_dinucl-bd_dom"/>
</dbReference>
<evidence type="ECO:0000256" key="2">
    <source>
        <dbReference type="ARBA" id="ARBA00010312"/>
    </source>
</evidence>
<keyword evidence="7" id="KW-0408">Iron</keyword>
<dbReference type="EMBL" id="CP002209">
    <property type="protein sequence ID" value="ADN75700.1"/>
    <property type="molecule type" value="Genomic_DNA"/>
</dbReference>
<evidence type="ECO:0000256" key="7">
    <source>
        <dbReference type="ARBA" id="ARBA00023004"/>
    </source>
</evidence>